<dbReference type="AlphaFoldDB" id="A0A5B8CFI4"/>
<keyword evidence="2" id="KW-0378">Hydrolase</keyword>
<dbReference type="SUPFAM" id="SSF53474">
    <property type="entry name" value="alpha/beta-Hydrolases"/>
    <property type="match status" value="1"/>
</dbReference>
<protein>
    <submittedName>
        <fullName evidence="2">Alpha/beta hydrolase</fullName>
    </submittedName>
</protein>
<dbReference type="PRINTS" id="PR00412">
    <property type="entry name" value="EPOXHYDRLASE"/>
</dbReference>
<dbReference type="Gene3D" id="3.40.50.1820">
    <property type="entry name" value="alpha/beta hydrolase"/>
    <property type="match status" value="1"/>
</dbReference>
<dbReference type="InterPro" id="IPR000639">
    <property type="entry name" value="Epox_hydrolase-like"/>
</dbReference>
<dbReference type="EMBL" id="CP041016">
    <property type="protein sequence ID" value="QDC37869.1"/>
    <property type="molecule type" value="Genomic_DNA"/>
</dbReference>
<dbReference type="PRINTS" id="PR00111">
    <property type="entry name" value="ABHYDROLASE"/>
</dbReference>
<dbReference type="PANTHER" id="PTHR43798">
    <property type="entry name" value="MONOACYLGLYCEROL LIPASE"/>
    <property type="match status" value="1"/>
</dbReference>
<feature type="domain" description="AB hydrolase-1" evidence="1">
    <location>
        <begin position="22"/>
        <end position="253"/>
    </location>
</feature>
<dbReference type="InterPro" id="IPR029058">
    <property type="entry name" value="AB_hydrolase_fold"/>
</dbReference>
<dbReference type="InterPro" id="IPR050266">
    <property type="entry name" value="AB_hydrolase_sf"/>
</dbReference>
<dbReference type="GO" id="GO:0016787">
    <property type="term" value="F:hydrolase activity"/>
    <property type="evidence" value="ECO:0007669"/>
    <property type="project" value="UniProtKB-KW"/>
</dbReference>
<organism evidence="2 3">
    <name type="scientific">Sphingobium fuliginis ATCC 27551</name>
    <dbReference type="NCBI Taxonomy" id="1208342"/>
    <lineage>
        <taxon>Bacteria</taxon>
        <taxon>Pseudomonadati</taxon>
        <taxon>Pseudomonadota</taxon>
        <taxon>Alphaproteobacteria</taxon>
        <taxon>Sphingomonadales</taxon>
        <taxon>Sphingomonadaceae</taxon>
        <taxon>Sphingobium</taxon>
    </lineage>
</organism>
<evidence type="ECO:0000313" key="3">
    <source>
        <dbReference type="Proteomes" id="UP000311469"/>
    </source>
</evidence>
<dbReference type="KEGG" id="sufl:FIL70_12120"/>
<dbReference type="RefSeq" id="WP_140042397.1">
    <property type="nucleotide sequence ID" value="NZ_CP041016.1"/>
</dbReference>
<dbReference type="Pfam" id="PF00561">
    <property type="entry name" value="Abhydrolase_1"/>
    <property type="match status" value="1"/>
</dbReference>
<accession>A0A5B8CFI4</accession>
<gene>
    <name evidence="2" type="ORF">FIL70_12120</name>
</gene>
<dbReference type="InterPro" id="IPR000073">
    <property type="entry name" value="AB_hydrolase_1"/>
</dbReference>
<dbReference type="Proteomes" id="UP000311469">
    <property type="component" value="Chromosome cSF1"/>
</dbReference>
<evidence type="ECO:0000313" key="2">
    <source>
        <dbReference type="EMBL" id="QDC37869.1"/>
    </source>
</evidence>
<proteinExistence type="predicted"/>
<reference evidence="2 3" key="1">
    <citation type="submission" date="2019-06" db="EMBL/GenBank/DDBJ databases">
        <title>Genome organization and adaptive potential of archetypical organophosphate degarding Sphingobium fuliginis ATCC 27551.</title>
        <authorList>
            <person name="Sarwar A."/>
            <person name="Parthasarathy S."/>
            <person name="Singh C."/>
            <person name="Siddavattam D."/>
        </authorList>
    </citation>
    <scope>NUCLEOTIDE SEQUENCE [LARGE SCALE GENOMIC DNA]</scope>
    <source>
        <strain evidence="2 3">ATCC 27551</strain>
    </source>
</reference>
<sequence>MKKFNLTINGVSLACIEAGEGPLVLLMHGTFAGKQLMMPQLLHLSRHFRCVAFDWPGHGESGAIAGGWTVEDLVPLLPAMIEALGEDRAFLCGVSQGSAVSMRAALAYPDKVRGLVNMCAGPGGPPPPAAKVVADFAALLADEPDETARRTAVEDFVRRMFHDPQFPTRAPDRFKEEVDLILSHKRGYVKYLPNVPLTYKLLSDEELAAIRCPTLIVWAEFENRPTLGAQLASVIPDSELVIVKNAGHHVNVDQPEATSLALEGFLRKHAKV</sequence>
<evidence type="ECO:0000259" key="1">
    <source>
        <dbReference type="Pfam" id="PF00561"/>
    </source>
</evidence>
<name>A0A5B8CFI4_SPHSA</name>
<dbReference type="PROSITE" id="PS51257">
    <property type="entry name" value="PROKAR_LIPOPROTEIN"/>
    <property type="match status" value="1"/>
</dbReference>